<dbReference type="GO" id="GO:0046983">
    <property type="term" value="F:protein dimerization activity"/>
    <property type="evidence" value="ECO:0007669"/>
    <property type="project" value="UniProtKB-ARBA"/>
</dbReference>
<dbReference type="OrthoDB" id="1642657at2759"/>
<keyword evidence="5" id="KW-0804">Transcription</keyword>
<reference evidence="9" key="1">
    <citation type="submission" date="2022-11" db="EMBL/GenBank/DDBJ databases">
        <authorList>
            <person name="Hyden B.L."/>
            <person name="Feng K."/>
            <person name="Yates T."/>
            <person name="Jawdy S."/>
            <person name="Smart L.B."/>
            <person name="Muchero W."/>
        </authorList>
    </citation>
    <scope>NUCLEOTIDE SEQUENCE</scope>
    <source>
        <tissue evidence="9">Shoot tip</tissue>
    </source>
</reference>
<dbReference type="Pfam" id="PF07777">
    <property type="entry name" value="MFMR"/>
    <property type="match status" value="1"/>
</dbReference>
<feature type="domain" description="BZIP" evidence="8">
    <location>
        <begin position="295"/>
        <end position="358"/>
    </location>
</feature>
<feature type="compositionally biased region" description="Basic and acidic residues" evidence="7">
    <location>
        <begin position="304"/>
        <end position="317"/>
    </location>
</feature>
<dbReference type="SMART" id="SM00338">
    <property type="entry name" value="BRLZ"/>
    <property type="match status" value="1"/>
</dbReference>
<evidence type="ECO:0000256" key="7">
    <source>
        <dbReference type="SAM" id="MobiDB-lite"/>
    </source>
</evidence>
<evidence type="ECO:0000256" key="5">
    <source>
        <dbReference type="ARBA" id="ARBA00023163"/>
    </source>
</evidence>
<dbReference type="PROSITE" id="PS00036">
    <property type="entry name" value="BZIP_BASIC"/>
    <property type="match status" value="1"/>
</dbReference>
<evidence type="ECO:0000256" key="2">
    <source>
        <dbReference type="ARBA" id="ARBA00007163"/>
    </source>
</evidence>
<dbReference type="GO" id="GO:0003700">
    <property type="term" value="F:DNA-binding transcription factor activity"/>
    <property type="evidence" value="ECO:0007669"/>
    <property type="project" value="InterPro"/>
</dbReference>
<dbReference type="InterPro" id="IPR012900">
    <property type="entry name" value="MFMR"/>
</dbReference>
<dbReference type="CDD" id="cd14702">
    <property type="entry name" value="bZIP_plant_GBF1"/>
    <property type="match status" value="1"/>
</dbReference>
<feature type="compositionally biased region" description="Low complexity" evidence="7">
    <location>
        <begin position="273"/>
        <end position="286"/>
    </location>
</feature>
<dbReference type="PANTHER" id="PTHR45967">
    <property type="entry name" value="G-BOX-BINDING FACTOR 3-RELATED"/>
    <property type="match status" value="1"/>
</dbReference>
<dbReference type="GO" id="GO:0005634">
    <property type="term" value="C:nucleus"/>
    <property type="evidence" value="ECO:0007669"/>
    <property type="project" value="UniProtKB-SubCell"/>
</dbReference>
<dbReference type="AlphaFoldDB" id="A0A9Q0UUM7"/>
<feature type="region of interest" description="Disordered" evidence="7">
    <location>
        <begin position="143"/>
        <end position="203"/>
    </location>
</feature>
<evidence type="ECO:0000256" key="6">
    <source>
        <dbReference type="ARBA" id="ARBA00023242"/>
    </source>
</evidence>
<proteinExistence type="inferred from homology"/>
<keyword evidence="3" id="KW-0805">Transcription regulation</keyword>
<dbReference type="PROSITE" id="PS50217">
    <property type="entry name" value="BZIP"/>
    <property type="match status" value="1"/>
</dbReference>
<dbReference type="SUPFAM" id="SSF57959">
    <property type="entry name" value="Leucine zipper domain"/>
    <property type="match status" value="1"/>
</dbReference>
<keyword evidence="6" id="KW-0539">Nucleus</keyword>
<organism evidence="9 10">
    <name type="scientific">Salix viminalis</name>
    <name type="common">Common osier</name>
    <name type="synonym">Basket willow</name>
    <dbReference type="NCBI Taxonomy" id="40686"/>
    <lineage>
        <taxon>Eukaryota</taxon>
        <taxon>Viridiplantae</taxon>
        <taxon>Streptophyta</taxon>
        <taxon>Embryophyta</taxon>
        <taxon>Tracheophyta</taxon>
        <taxon>Spermatophyta</taxon>
        <taxon>Magnoliopsida</taxon>
        <taxon>eudicotyledons</taxon>
        <taxon>Gunneridae</taxon>
        <taxon>Pentapetalae</taxon>
        <taxon>rosids</taxon>
        <taxon>fabids</taxon>
        <taxon>Malpighiales</taxon>
        <taxon>Salicaceae</taxon>
        <taxon>Saliceae</taxon>
        <taxon>Salix</taxon>
    </lineage>
</organism>
<dbReference type="FunFam" id="1.20.5.170:FF:000020">
    <property type="entry name" value="BZIP transcription factor"/>
    <property type="match status" value="1"/>
</dbReference>
<dbReference type="InterPro" id="IPR045314">
    <property type="entry name" value="bZIP_plant_GBF1"/>
</dbReference>
<gene>
    <name evidence="9" type="ORF">OIU85_018855</name>
</gene>
<feature type="region of interest" description="Disordered" evidence="7">
    <location>
        <begin position="375"/>
        <end position="398"/>
    </location>
</feature>
<evidence type="ECO:0000256" key="3">
    <source>
        <dbReference type="ARBA" id="ARBA00023015"/>
    </source>
</evidence>
<feature type="region of interest" description="Disordered" evidence="7">
    <location>
        <begin position="268"/>
        <end position="317"/>
    </location>
</feature>
<evidence type="ECO:0000313" key="10">
    <source>
        <dbReference type="Proteomes" id="UP001151529"/>
    </source>
</evidence>
<comment type="caution">
    <text evidence="9">The sequence shown here is derived from an EMBL/GenBank/DDBJ whole genome shotgun (WGS) entry which is preliminary data.</text>
</comment>
<accession>A0A9Q0UUM7</accession>
<dbReference type="GO" id="GO:0000976">
    <property type="term" value="F:transcription cis-regulatory region binding"/>
    <property type="evidence" value="ECO:0007669"/>
    <property type="project" value="UniProtKB-ARBA"/>
</dbReference>
<comment type="similarity">
    <text evidence="2">Belongs to the bZIP family.</text>
</comment>
<dbReference type="InterPro" id="IPR004827">
    <property type="entry name" value="bZIP"/>
</dbReference>
<evidence type="ECO:0000256" key="4">
    <source>
        <dbReference type="ARBA" id="ARBA00023125"/>
    </source>
</evidence>
<evidence type="ECO:0000256" key="1">
    <source>
        <dbReference type="ARBA" id="ARBA00004123"/>
    </source>
</evidence>
<keyword evidence="10" id="KW-1185">Reference proteome</keyword>
<dbReference type="Proteomes" id="UP001151529">
    <property type="component" value="Chromosome 5"/>
</dbReference>
<protein>
    <submittedName>
        <fullName evidence="9">G-BOX-BINDING FACTOR 1</fullName>
    </submittedName>
</protein>
<feature type="compositionally biased region" description="Polar residues" evidence="7">
    <location>
        <begin position="177"/>
        <end position="203"/>
    </location>
</feature>
<dbReference type="PANTHER" id="PTHR45967:SF20">
    <property type="entry name" value="G-BOX-BINDING FACTOR 1"/>
    <property type="match status" value="1"/>
</dbReference>
<reference evidence="9" key="2">
    <citation type="journal article" date="2023" name="Int. J. Mol. Sci.">
        <title>De Novo Assembly and Annotation of 11 Diverse Shrub Willow (Salix) Genomes Reveals Novel Gene Organization in Sex-Linked Regions.</title>
        <authorList>
            <person name="Hyden B."/>
            <person name="Feng K."/>
            <person name="Yates T.B."/>
            <person name="Jawdy S."/>
            <person name="Cereghino C."/>
            <person name="Smart L.B."/>
            <person name="Muchero W."/>
        </authorList>
    </citation>
    <scope>NUCLEOTIDE SEQUENCE [LARGE SCALE GENOMIC DNA]</scope>
    <source>
        <tissue evidence="9">Shoot tip</tissue>
    </source>
</reference>
<keyword evidence="4" id="KW-0238">DNA-binding</keyword>
<feature type="compositionally biased region" description="Basic and acidic residues" evidence="7">
    <location>
        <begin position="144"/>
        <end position="156"/>
    </location>
</feature>
<dbReference type="InterPro" id="IPR046347">
    <property type="entry name" value="bZIP_sf"/>
</dbReference>
<dbReference type="Pfam" id="PF00170">
    <property type="entry name" value="bZIP_1"/>
    <property type="match status" value="1"/>
</dbReference>
<dbReference type="Gene3D" id="1.20.5.170">
    <property type="match status" value="1"/>
</dbReference>
<dbReference type="EMBL" id="JAPFFL010000003">
    <property type="protein sequence ID" value="KAJ6736726.1"/>
    <property type="molecule type" value="Genomic_DNA"/>
</dbReference>
<dbReference type="InterPro" id="IPR044827">
    <property type="entry name" value="GBF-like"/>
</dbReference>
<evidence type="ECO:0000313" key="9">
    <source>
        <dbReference type="EMBL" id="KAJ6736726.1"/>
    </source>
</evidence>
<sequence>MASSNSLETIAILLANWWQCSGGFEHLRLMFNAMIIASMHGEESIPAKSSKPASSNQEIPTTPSYPDWSNSMQAYYGAGATPPPFFASTVASPSPHPYLWGSQHPLIPPYGTPVPYPALYTAGGVYAHPNMALTPNTAQANTELEGKLPDGKDRASAKKAKGTSGGKAVESGKAISDSGNDCASQSAESGTDGSSDASDENNNQQEYAANKKRSFNQMLADANAQSNSAEANIQTSVPGKPVVSTPATNLNIGMDLWNASPAAAGATKMTLNPSGASSSAVPAGMSEQWTQDERELKRQKRKQSNRESARRSRLRKQAECEELQGRVENLNNDNRNLRDELQSLSEDCNKLKSENDSIKEELTRLYGPEAVANLEQTNPVSDPKSHGGEGNRASLKGNTVSAVNGPVSILRTPMEMVLNPLPLALFYDFSLTTFAVFVASAKAK</sequence>
<name>A0A9Q0UUM7_SALVM</name>
<evidence type="ECO:0000259" key="8">
    <source>
        <dbReference type="PROSITE" id="PS50217"/>
    </source>
</evidence>
<comment type="subcellular location">
    <subcellularLocation>
        <location evidence="1">Nucleus</location>
    </subcellularLocation>
</comment>